<name>A0A0E9NER8_SAICN</name>
<evidence type="ECO:0000256" key="1">
    <source>
        <dbReference type="SAM" id="MobiDB-lite"/>
    </source>
</evidence>
<accession>A0A0E9NER8</accession>
<proteinExistence type="predicted"/>
<dbReference type="Proteomes" id="UP000033140">
    <property type="component" value="Unassembled WGS sequence"/>
</dbReference>
<reference evidence="2 3" key="3">
    <citation type="journal article" date="2015" name="Genome Announc.">
        <title>Draft Genome Sequence of the Archiascomycetous Yeast Saitoella complicata.</title>
        <authorList>
            <person name="Yamauchi K."/>
            <person name="Kondo S."/>
            <person name="Hamamoto M."/>
            <person name="Takahashi Y."/>
            <person name="Ogura Y."/>
            <person name="Hayashi T."/>
            <person name="Nishida H."/>
        </authorList>
    </citation>
    <scope>NUCLEOTIDE SEQUENCE [LARGE SCALE GENOMIC DNA]</scope>
    <source>
        <strain evidence="2 3">NRRL Y-17804</strain>
    </source>
</reference>
<dbReference type="AlphaFoldDB" id="A0A0E9NER8"/>
<evidence type="ECO:0000313" key="2">
    <source>
        <dbReference type="EMBL" id="GAO48313.1"/>
    </source>
</evidence>
<dbReference type="EMBL" id="BACD03000014">
    <property type="protein sequence ID" value="GAO48313.1"/>
    <property type="molecule type" value="Genomic_DNA"/>
</dbReference>
<protein>
    <submittedName>
        <fullName evidence="2">Uncharacterized protein</fullName>
    </submittedName>
</protein>
<comment type="caution">
    <text evidence="2">The sequence shown here is derived from an EMBL/GenBank/DDBJ whole genome shotgun (WGS) entry which is preliminary data.</text>
</comment>
<gene>
    <name evidence="2" type="ORF">G7K_2490-t1</name>
</gene>
<organism evidence="2 3">
    <name type="scientific">Saitoella complicata (strain BCRC 22490 / CBS 7301 / JCM 7358 / NBRC 10748 / NRRL Y-17804)</name>
    <dbReference type="NCBI Taxonomy" id="698492"/>
    <lineage>
        <taxon>Eukaryota</taxon>
        <taxon>Fungi</taxon>
        <taxon>Dikarya</taxon>
        <taxon>Ascomycota</taxon>
        <taxon>Taphrinomycotina</taxon>
        <taxon>Taphrinomycotina incertae sedis</taxon>
        <taxon>Saitoella</taxon>
    </lineage>
</organism>
<evidence type="ECO:0000313" key="3">
    <source>
        <dbReference type="Proteomes" id="UP000033140"/>
    </source>
</evidence>
<reference evidence="2 3" key="1">
    <citation type="journal article" date="2011" name="J. Gen. Appl. Microbiol.">
        <title>Draft genome sequencing of the enigmatic yeast Saitoella complicata.</title>
        <authorList>
            <person name="Nishida H."/>
            <person name="Hamamoto M."/>
            <person name="Sugiyama J."/>
        </authorList>
    </citation>
    <scope>NUCLEOTIDE SEQUENCE [LARGE SCALE GENOMIC DNA]</scope>
    <source>
        <strain evidence="2 3">NRRL Y-17804</strain>
    </source>
</reference>
<reference evidence="2 3" key="2">
    <citation type="journal article" date="2014" name="J. Gen. Appl. Microbiol.">
        <title>The early diverging ascomycetous budding yeast Saitoella complicata has three histone deacetylases belonging to the Clr6, Hos2, and Rpd3 lineages.</title>
        <authorList>
            <person name="Nishida H."/>
            <person name="Matsumoto T."/>
            <person name="Kondo S."/>
            <person name="Hamamoto M."/>
            <person name="Yoshikawa H."/>
        </authorList>
    </citation>
    <scope>NUCLEOTIDE SEQUENCE [LARGE SCALE GENOMIC DNA]</scope>
    <source>
        <strain evidence="2 3">NRRL Y-17804</strain>
    </source>
</reference>
<keyword evidence="3" id="KW-1185">Reference proteome</keyword>
<feature type="region of interest" description="Disordered" evidence="1">
    <location>
        <begin position="1"/>
        <end position="21"/>
    </location>
</feature>
<sequence length="79" mass="8936">MVDRDPNQPPTASHQQRVTDEQGIMRCKHGEETCPQCLCDFSEDNRIVRGEKKGDMEGVKAEQVKSRMAANANEFRGNE</sequence>